<dbReference type="AlphaFoldDB" id="A0A0E9V2N5"/>
<organism evidence="1">
    <name type="scientific">Anguilla anguilla</name>
    <name type="common">European freshwater eel</name>
    <name type="synonym">Muraena anguilla</name>
    <dbReference type="NCBI Taxonomy" id="7936"/>
    <lineage>
        <taxon>Eukaryota</taxon>
        <taxon>Metazoa</taxon>
        <taxon>Chordata</taxon>
        <taxon>Craniata</taxon>
        <taxon>Vertebrata</taxon>
        <taxon>Euteleostomi</taxon>
        <taxon>Actinopterygii</taxon>
        <taxon>Neopterygii</taxon>
        <taxon>Teleostei</taxon>
        <taxon>Anguilliformes</taxon>
        <taxon>Anguillidae</taxon>
        <taxon>Anguilla</taxon>
    </lineage>
</organism>
<proteinExistence type="predicted"/>
<evidence type="ECO:0000313" key="1">
    <source>
        <dbReference type="EMBL" id="JAH72287.1"/>
    </source>
</evidence>
<accession>A0A0E9V2N5</accession>
<reference evidence="1" key="1">
    <citation type="submission" date="2014-11" db="EMBL/GenBank/DDBJ databases">
        <authorList>
            <person name="Amaro Gonzalez C."/>
        </authorList>
    </citation>
    <scope>NUCLEOTIDE SEQUENCE</scope>
</reference>
<name>A0A0E9V2N5_ANGAN</name>
<reference evidence="1" key="2">
    <citation type="journal article" date="2015" name="Fish Shellfish Immunol.">
        <title>Early steps in the European eel (Anguilla anguilla)-Vibrio vulnificus interaction in the gills: Role of the RtxA13 toxin.</title>
        <authorList>
            <person name="Callol A."/>
            <person name="Pajuelo D."/>
            <person name="Ebbesson L."/>
            <person name="Teles M."/>
            <person name="MacKenzie S."/>
            <person name="Amaro C."/>
        </authorList>
    </citation>
    <scope>NUCLEOTIDE SEQUENCE</scope>
</reference>
<protein>
    <submittedName>
        <fullName evidence="1">Uncharacterized protein</fullName>
    </submittedName>
</protein>
<dbReference type="EMBL" id="GBXM01036290">
    <property type="protein sequence ID" value="JAH72287.1"/>
    <property type="molecule type" value="Transcribed_RNA"/>
</dbReference>
<sequence>MLVEAHLLLITLRAFRLYLKS</sequence>